<keyword evidence="1" id="KW-0732">Signal</keyword>
<protein>
    <recommendedName>
        <fullName evidence="4">Copper chaperone PCu(A)C</fullName>
    </recommendedName>
</protein>
<dbReference type="RefSeq" id="WP_183264686.1">
    <property type="nucleotide sequence ID" value="NZ_BAAAVZ010000017.1"/>
</dbReference>
<organism evidence="2 3">
    <name type="scientific">Aminobacter niigataensis</name>
    <dbReference type="NCBI Taxonomy" id="83265"/>
    <lineage>
        <taxon>Bacteria</taxon>
        <taxon>Pseudomonadati</taxon>
        <taxon>Pseudomonadota</taxon>
        <taxon>Alphaproteobacteria</taxon>
        <taxon>Hyphomicrobiales</taxon>
        <taxon>Phyllobacteriaceae</taxon>
        <taxon>Aminobacter</taxon>
    </lineage>
</organism>
<dbReference type="EMBL" id="JACHOT010000012">
    <property type="protein sequence ID" value="MBB4653352.1"/>
    <property type="molecule type" value="Genomic_DNA"/>
</dbReference>
<dbReference type="InterPro" id="IPR007410">
    <property type="entry name" value="LpqE-like"/>
</dbReference>
<reference evidence="2 3" key="1">
    <citation type="submission" date="2020-08" db="EMBL/GenBank/DDBJ databases">
        <title>Genomic Encyclopedia of Type Strains, Phase IV (KMG-IV): sequencing the most valuable type-strain genomes for metagenomic binning, comparative biology and taxonomic classification.</title>
        <authorList>
            <person name="Goeker M."/>
        </authorList>
    </citation>
    <scope>NUCLEOTIDE SEQUENCE [LARGE SCALE GENOMIC DNA]</scope>
    <source>
        <strain evidence="2 3">DSM 7050</strain>
    </source>
</reference>
<evidence type="ECO:0000313" key="3">
    <source>
        <dbReference type="Proteomes" id="UP000539538"/>
    </source>
</evidence>
<accession>A0ABR6L958</accession>
<name>A0ABR6L958_9HYPH</name>
<evidence type="ECO:0008006" key="4">
    <source>
        <dbReference type="Google" id="ProtNLM"/>
    </source>
</evidence>
<dbReference type="Gene3D" id="2.60.40.1890">
    <property type="entry name" value="PCu(A)C copper chaperone"/>
    <property type="match status" value="1"/>
</dbReference>
<evidence type="ECO:0000313" key="2">
    <source>
        <dbReference type="EMBL" id="MBB4653352.1"/>
    </source>
</evidence>
<dbReference type="Proteomes" id="UP000539538">
    <property type="component" value="Unassembled WGS sequence"/>
</dbReference>
<dbReference type="InterPro" id="IPR036182">
    <property type="entry name" value="PCuAC_sf"/>
</dbReference>
<evidence type="ECO:0000256" key="1">
    <source>
        <dbReference type="SAM" id="SignalP"/>
    </source>
</evidence>
<dbReference type="PANTHER" id="PTHR36302:SF1">
    <property type="entry name" value="COPPER CHAPERONE PCU(A)C"/>
    <property type="match status" value="1"/>
</dbReference>
<feature type="signal peptide" evidence="1">
    <location>
        <begin position="1"/>
        <end position="24"/>
    </location>
</feature>
<dbReference type="Pfam" id="PF04314">
    <property type="entry name" value="PCuAC"/>
    <property type="match status" value="1"/>
</dbReference>
<gene>
    <name evidence="2" type="ORF">GGQ99_005142</name>
</gene>
<proteinExistence type="predicted"/>
<dbReference type="PANTHER" id="PTHR36302">
    <property type="entry name" value="BLR7088 PROTEIN"/>
    <property type="match status" value="1"/>
</dbReference>
<keyword evidence="3" id="KW-1185">Reference proteome</keyword>
<dbReference type="InterPro" id="IPR058248">
    <property type="entry name" value="Lxx211020-like"/>
</dbReference>
<feature type="chain" id="PRO_5046461494" description="Copper chaperone PCu(A)C" evidence="1">
    <location>
        <begin position="25"/>
        <end position="167"/>
    </location>
</feature>
<sequence>MRLNVLTVAAATLAALMVSIPASAQEYTVGTIKIVQPWSRATPPAAPVAGGYITLTNTGTEPDRLVSGSSLISQKFEIHESKVVSGVASMRPVVGGIEIAPGATVMLQSGGTHIMFIKPTKRFVKGERFPVTLTFEKAGSITVDFAIQGRGASAPTENNDGHGAMDQ</sequence>
<dbReference type="SUPFAM" id="SSF110087">
    <property type="entry name" value="DR1885-like metal-binding protein"/>
    <property type="match status" value="1"/>
</dbReference>
<comment type="caution">
    <text evidence="2">The sequence shown here is derived from an EMBL/GenBank/DDBJ whole genome shotgun (WGS) entry which is preliminary data.</text>
</comment>